<protein>
    <submittedName>
        <fullName evidence="1">Uncharacterized protein</fullName>
    </submittedName>
</protein>
<evidence type="ECO:0000313" key="2">
    <source>
        <dbReference type="Proteomes" id="UP001163321"/>
    </source>
</evidence>
<comment type="caution">
    <text evidence="1">The sequence shown here is derived from an EMBL/GenBank/DDBJ whole genome shotgun (WGS) entry which is preliminary data.</text>
</comment>
<gene>
    <name evidence="1" type="ORF">PsorP6_015452</name>
</gene>
<evidence type="ECO:0000313" key="1">
    <source>
        <dbReference type="EMBL" id="KAI9920081.1"/>
    </source>
</evidence>
<proteinExistence type="predicted"/>
<organism evidence="1 2">
    <name type="scientific">Peronosclerospora sorghi</name>
    <dbReference type="NCBI Taxonomy" id="230839"/>
    <lineage>
        <taxon>Eukaryota</taxon>
        <taxon>Sar</taxon>
        <taxon>Stramenopiles</taxon>
        <taxon>Oomycota</taxon>
        <taxon>Peronosporomycetes</taxon>
        <taxon>Peronosporales</taxon>
        <taxon>Peronosporaceae</taxon>
        <taxon>Peronosclerospora</taxon>
    </lineage>
</organism>
<dbReference type="EMBL" id="CM047589">
    <property type="protein sequence ID" value="KAI9920081.1"/>
    <property type="molecule type" value="Genomic_DNA"/>
</dbReference>
<name>A0ACC0WP49_9STRA</name>
<keyword evidence="2" id="KW-1185">Reference proteome</keyword>
<dbReference type="Proteomes" id="UP001163321">
    <property type="component" value="Chromosome 10"/>
</dbReference>
<accession>A0ACC0WP49</accession>
<sequence length="66" mass="7606">MGLYRVHEVAGPQVRLVLDGLLEQQTLQQLAMTSTEVTAEVEHRKMINKQREEQMPVLPEQLEMTC</sequence>
<reference evidence="1 2" key="1">
    <citation type="journal article" date="2022" name="bioRxiv">
        <title>The genome of the oomycete Peronosclerospora sorghi, a cosmopolitan pathogen of maize and sorghum, is inflated with dispersed pseudogenes.</title>
        <authorList>
            <person name="Fletcher K."/>
            <person name="Martin F."/>
            <person name="Isakeit T."/>
            <person name="Cavanaugh K."/>
            <person name="Magill C."/>
            <person name="Michelmore R."/>
        </authorList>
    </citation>
    <scope>NUCLEOTIDE SEQUENCE [LARGE SCALE GENOMIC DNA]</scope>
    <source>
        <strain evidence="1">P6</strain>
    </source>
</reference>